<evidence type="ECO:0000256" key="3">
    <source>
        <dbReference type="ARBA" id="ARBA00023002"/>
    </source>
</evidence>
<name>A0A9W8RQD4_9HYPO</name>
<dbReference type="SUPFAM" id="SSF51735">
    <property type="entry name" value="NAD(P)-binding Rossmann-fold domains"/>
    <property type="match status" value="1"/>
</dbReference>
<comment type="caution">
    <text evidence="4">The sequence shown here is derived from an EMBL/GenBank/DDBJ whole genome shotgun (WGS) entry which is preliminary data.</text>
</comment>
<dbReference type="Gene3D" id="3.40.50.720">
    <property type="entry name" value="NAD(P)-binding Rossmann-like Domain"/>
    <property type="match status" value="1"/>
</dbReference>
<comment type="similarity">
    <text evidence="1">Belongs to the short-chain dehydrogenases/reductases (SDR) family.</text>
</comment>
<accession>A0A9W8RQD4</accession>
<reference evidence="4" key="1">
    <citation type="submission" date="2022-09" db="EMBL/GenBank/DDBJ databases">
        <title>Fusarium specimens isolated from Avocado Roots.</title>
        <authorList>
            <person name="Stajich J."/>
            <person name="Roper C."/>
            <person name="Heimlech-Rivalta G."/>
        </authorList>
    </citation>
    <scope>NUCLEOTIDE SEQUENCE</scope>
    <source>
        <strain evidence="4">CF00136</strain>
    </source>
</reference>
<dbReference type="PRINTS" id="PR00081">
    <property type="entry name" value="GDHRDH"/>
</dbReference>
<protein>
    <submittedName>
        <fullName evidence="4">Uncharacterized protein</fullName>
    </submittedName>
</protein>
<dbReference type="AlphaFoldDB" id="A0A9W8RQD4"/>
<dbReference type="InterPro" id="IPR002347">
    <property type="entry name" value="SDR_fam"/>
</dbReference>
<keyword evidence="3" id="KW-0560">Oxidoreductase</keyword>
<organism evidence="4 5">
    <name type="scientific">Fusarium torreyae</name>
    <dbReference type="NCBI Taxonomy" id="1237075"/>
    <lineage>
        <taxon>Eukaryota</taxon>
        <taxon>Fungi</taxon>
        <taxon>Dikarya</taxon>
        <taxon>Ascomycota</taxon>
        <taxon>Pezizomycotina</taxon>
        <taxon>Sordariomycetes</taxon>
        <taxon>Hypocreomycetidae</taxon>
        <taxon>Hypocreales</taxon>
        <taxon>Nectriaceae</taxon>
        <taxon>Fusarium</taxon>
    </lineage>
</organism>
<evidence type="ECO:0000256" key="1">
    <source>
        <dbReference type="ARBA" id="ARBA00006484"/>
    </source>
</evidence>
<keyword evidence="2" id="KW-0521">NADP</keyword>
<dbReference type="Proteomes" id="UP001152049">
    <property type="component" value="Unassembled WGS sequence"/>
</dbReference>
<dbReference type="InterPro" id="IPR036291">
    <property type="entry name" value="NAD(P)-bd_dom_sf"/>
</dbReference>
<keyword evidence="5" id="KW-1185">Reference proteome</keyword>
<dbReference type="EMBL" id="JAOQAZ010000037">
    <property type="protein sequence ID" value="KAJ4248121.1"/>
    <property type="molecule type" value="Genomic_DNA"/>
</dbReference>
<gene>
    <name evidence="4" type="ORF">NW762_012891</name>
</gene>
<dbReference type="PANTHER" id="PTHR24320:SF252">
    <property type="entry name" value="DEHYDROGENASE_REDUCTASE FAMILY PROTEIN, PUTATIVE (AFU_ORTHOLOGUE AFUA_3G08550)-RELATED"/>
    <property type="match status" value="1"/>
</dbReference>
<dbReference type="OrthoDB" id="542013at2759"/>
<proteinExistence type="inferred from homology"/>
<sequence>MPNLLSLVRDQYASLEIPAPPRDITDATYVVTGANTGLGFECAKHLFQMNAGRVILAVRSREKGEAALATIRKETGRQNTGEVWELDLTSPDSVEFFAKRLRSLHRLDALIANAGVVMGDFQLVEGLETSLLVNVVTTMLLAFRVLPKLVESARSLGTYTRLVVVTSDSALEDNMRMRVKRLQGDVFEALSSQNGFSTLLQYPTTKLLQVYAIRELASRLPVAESGVIVNLVNPGLCYSNLDRNSSLMIKIGLVTARLLLARSTEKGSRNFLHAAFAGPDSHGAYCSECQVKDHVVPDWITNEDGKRTQERVWNDLMKRLRFIGHNDDIAALYGGQSTGE</sequence>
<evidence type="ECO:0000313" key="4">
    <source>
        <dbReference type="EMBL" id="KAJ4248121.1"/>
    </source>
</evidence>
<dbReference type="PANTHER" id="PTHR24320">
    <property type="entry name" value="RETINOL DEHYDROGENASE"/>
    <property type="match status" value="1"/>
</dbReference>
<dbReference type="Pfam" id="PF00106">
    <property type="entry name" value="adh_short"/>
    <property type="match status" value="1"/>
</dbReference>
<evidence type="ECO:0000313" key="5">
    <source>
        <dbReference type="Proteomes" id="UP001152049"/>
    </source>
</evidence>
<evidence type="ECO:0000256" key="2">
    <source>
        <dbReference type="ARBA" id="ARBA00022857"/>
    </source>
</evidence>
<dbReference type="GO" id="GO:0016491">
    <property type="term" value="F:oxidoreductase activity"/>
    <property type="evidence" value="ECO:0007669"/>
    <property type="project" value="UniProtKB-KW"/>
</dbReference>